<dbReference type="Pfam" id="PF00155">
    <property type="entry name" value="Aminotran_1_2"/>
    <property type="match status" value="1"/>
</dbReference>
<dbReference type="PROSITE" id="PS50949">
    <property type="entry name" value="HTH_GNTR"/>
    <property type="match status" value="1"/>
</dbReference>
<dbReference type="InterPro" id="IPR000524">
    <property type="entry name" value="Tscrpt_reg_HTH_GntR"/>
</dbReference>
<dbReference type="InterPro" id="IPR051446">
    <property type="entry name" value="HTH_trans_reg/aminotransferase"/>
</dbReference>
<feature type="domain" description="HTH gntR-type" evidence="8">
    <location>
        <begin position="3"/>
        <end position="71"/>
    </location>
</feature>
<dbReference type="Pfam" id="PF00392">
    <property type="entry name" value="GntR"/>
    <property type="match status" value="1"/>
</dbReference>
<dbReference type="EMBL" id="PZJH01000002">
    <property type="protein sequence ID" value="RAK45033.1"/>
    <property type="molecule type" value="Genomic_DNA"/>
</dbReference>
<proteinExistence type="inferred from homology"/>
<evidence type="ECO:0000256" key="4">
    <source>
        <dbReference type="ARBA" id="ARBA00022898"/>
    </source>
</evidence>
<keyword evidence="10" id="KW-1185">Reference proteome</keyword>
<dbReference type="RefSeq" id="WP_111715674.1">
    <property type="nucleotide sequence ID" value="NZ_JAKREG010000012.1"/>
</dbReference>
<evidence type="ECO:0000313" key="10">
    <source>
        <dbReference type="Proteomes" id="UP000249808"/>
    </source>
</evidence>
<protein>
    <submittedName>
        <fullName evidence="9">Aspartate aminotransferase</fullName>
    </submittedName>
</protein>
<dbReference type="GO" id="GO:0003700">
    <property type="term" value="F:DNA-binding transcription factor activity"/>
    <property type="evidence" value="ECO:0007669"/>
    <property type="project" value="InterPro"/>
</dbReference>
<dbReference type="Proteomes" id="UP000249808">
    <property type="component" value="Unassembled WGS sequence"/>
</dbReference>
<evidence type="ECO:0000256" key="7">
    <source>
        <dbReference type="ARBA" id="ARBA00023163"/>
    </source>
</evidence>
<keyword evidence="5" id="KW-0805">Transcription regulation</keyword>
<dbReference type="PANTHER" id="PTHR46577:SF2">
    <property type="entry name" value="TRANSCRIPTIONAL REGULATORY PROTEIN"/>
    <property type="match status" value="1"/>
</dbReference>
<keyword evidence="3 9" id="KW-0032">Aminotransferase</keyword>
<dbReference type="InterPro" id="IPR036388">
    <property type="entry name" value="WH-like_DNA-bd_sf"/>
</dbReference>
<evidence type="ECO:0000256" key="2">
    <source>
        <dbReference type="ARBA" id="ARBA00005384"/>
    </source>
</evidence>
<comment type="cofactor">
    <cofactor evidence="1">
        <name>pyridoxal 5'-phosphate</name>
        <dbReference type="ChEBI" id="CHEBI:597326"/>
    </cofactor>
</comment>
<evidence type="ECO:0000256" key="6">
    <source>
        <dbReference type="ARBA" id="ARBA00023125"/>
    </source>
</evidence>
<dbReference type="PRINTS" id="PR00035">
    <property type="entry name" value="HTHGNTR"/>
</dbReference>
<reference evidence="9 10" key="1">
    <citation type="journal article" date="2018" name="Front. Microbiol.">
        <title>Description and Comparative Genomics of Macrococcus caseolyticus subsp. hominis subsp. nov., Macrococcus goetzii sp. nov., Macrococcus epidermidis sp. nov., and Macrococcus bohemicus sp. nov., Novel Macrococci From Human Clinical Material With Virulence Potential and Suspected Uptake of Foreign DNA by Natural Transformation.</title>
        <authorList>
            <person name="Maslanova I."/>
            <person name="Wertheimer Z."/>
            <person name="Sedlacek I."/>
            <person name="Svec P."/>
            <person name="Indrakova A."/>
            <person name="Kovarovic V."/>
            <person name="Schumann P."/>
            <person name="Sproer C."/>
            <person name="Kralova S."/>
            <person name="Sedo O."/>
            <person name="Kristofova L."/>
            <person name="Vrbovska V."/>
            <person name="Fuzik T."/>
            <person name="Petras P."/>
            <person name="Zdrahal Z."/>
            <person name="Ruzickova V."/>
            <person name="Doskar J."/>
            <person name="Pantucek R."/>
        </authorList>
    </citation>
    <scope>NUCLEOTIDE SEQUENCE [LARGE SCALE GENOMIC DNA]</scope>
    <source>
        <strain evidence="9 10">01/688</strain>
    </source>
</reference>
<dbReference type="Gene3D" id="3.90.1150.10">
    <property type="entry name" value="Aspartate Aminotransferase, domain 1"/>
    <property type="match status" value="1"/>
</dbReference>
<dbReference type="GO" id="GO:0008483">
    <property type="term" value="F:transaminase activity"/>
    <property type="evidence" value="ECO:0007669"/>
    <property type="project" value="UniProtKB-KW"/>
</dbReference>
<dbReference type="InterPro" id="IPR036390">
    <property type="entry name" value="WH_DNA-bd_sf"/>
</dbReference>
<name>A0A327ZRT0_9STAP</name>
<keyword evidence="6" id="KW-0238">DNA-binding</keyword>
<evidence type="ECO:0000313" key="9">
    <source>
        <dbReference type="EMBL" id="RAK45033.1"/>
    </source>
</evidence>
<keyword evidence="9" id="KW-0808">Transferase</keyword>
<gene>
    <name evidence="9" type="ORF">BHU61_06895</name>
</gene>
<dbReference type="PANTHER" id="PTHR46577">
    <property type="entry name" value="HTH-TYPE TRANSCRIPTIONAL REGULATORY PROTEIN GABR"/>
    <property type="match status" value="1"/>
</dbReference>
<dbReference type="CDD" id="cd00609">
    <property type="entry name" value="AAT_like"/>
    <property type="match status" value="1"/>
</dbReference>
<dbReference type="Gene3D" id="3.40.640.10">
    <property type="entry name" value="Type I PLP-dependent aspartate aminotransferase-like (Major domain)"/>
    <property type="match status" value="1"/>
</dbReference>
<dbReference type="AlphaFoldDB" id="A0A327ZRT0"/>
<keyword evidence="7" id="KW-0804">Transcription</keyword>
<evidence type="ECO:0000256" key="3">
    <source>
        <dbReference type="ARBA" id="ARBA00022576"/>
    </source>
</evidence>
<dbReference type="SUPFAM" id="SSF53383">
    <property type="entry name" value="PLP-dependent transferases"/>
    <property type="match status" value="1"/>
</dbReference>
<dbReference type="InterPro" id="IPR004839">
    <property type="entry name" value="Aminotransferase_I/II_large"/>
</dbReference>
<dbReference type="Gene3D" id="1.10.10.10">
    <property type="entry name" value="Winged helix-like DNA-binding domain superfamily/Winged helix DNA-binding domain"/>
    <property type="match status" value="1"/>
</dbReference>
<comment type="similarity">
    <text evidence="2">In the C-terminal section; belongs to the class-I pyridoxal-phosphate-dependent aminotransferase family.</text>
</comment>
<evidence type="ECO:0000256" key="1">
    <source>
        <dbReference type="ARBA" id="ARBA00001933"/>
    </source>
</evidence>
<comment type="caution">
    <text evidence="9">The sequence shown here is derived from an EMBL/GenBank/DDBJ whole genome shotgun (WGS) entry which is preliminary data.</text>
</comment>
<organism evidence="9 10">
    <name type="scientific">Macrococcus epidermidis</name>
    <dbReference type="NCBI Taxonomy" id="1902580"/>
    <lineage>
        <taxon>Bacteria</taxon>
        <taxon>Bacillati</taxon>
        <taxon>Bacillota</taxon>
        <taxon>Bacilli</taxon>
        <taxon>Bacillales</taxon>
        <taxon>Staphylococcaceae</taxon>
        <taxon>Macrococcus</taxon>
    </lineage>
</organism>
<dbReference type="CDD" id="cd07377">
    <property type="entry name" value="WHTH_GntR"/>
    <property type="match status" value="1"/>
</dbReference>
<dbReference type="GO" id="GO:0003677">
    <property type="term" value="F:DNA binding"/>
    <property type="evidence" value="ECO:0007669"/>
    <property type="project" value="UniProtKB-KW"/>
</dbReference>
<sequence>MKKPKYQEIIDDLIKSINDGILEAGMKLPSQRVLAEKYEVNRTTIIHVLEILKSKGILESKERKGIYVADNQWNTYIQNNISWQSYIGNNASKNNQYYIQEINRCEFIEGIQRLGTGELSPRLIPNEILKNIITEDNRNHLTTNYEEPKGNIHLRNQIKEFMSKRGIECNIEEICVTSGALQGLKLISDGLLTPQSKILVETPSYINSIRTWHAIQSKLIVLPIEYIKNNINAIFKEDEDYTNSILYCNPTLHNPTSNTYTVIEKNKLLEQSKEKGIPIVEDDIYSELWFGNDIPKSLKQLDKNNNVIYIGSLSKTVSPGLRIGWIIGNENVIEHLADLKMQNDYGASSVSQFIAARWLESYHEAHIDSLKTALLKRKNIMCEVLYKHFSDIGYWDEPQGSFYIWFKFRKKINMKKLFQLALDENILINPGEIYSNSDKDKIRFSYSYIDEEMIEPSIKRLREIIDRERLMEYHK</sequence>
<dbReference type="InterPro" id="IPR015421">
    <property type="entry name" value="PyrdxlP-dep_Trfase_major"/>
</dbReference>
<evidence type="ECO:0000259" key="8">
    <source>
        <dbReference type="PROSITE" id="PS50949"/>
    </source>
</evidence>
<accession>A0A327ZRT0</accession>
<keyword evidence="4" id="KW-0663">Pyridoxal phosphate</keyword>
<dbReference type="SMART" id="SM00345">
    <property type="entry name" value="HTH_GNTR"/>
    <property type="match status" value="1"/>
</dbReference>
<evidence type="ECO:0000256" key="5">
    <source>
        <dbReference type="ARBA" id="ARBA00023015"/>
    </source>
</evidence>
<dbReference type="SUPFAM" id="SSF46785">
    <property type="entry name" value="Winged helix' DNA-binding domain"/>
    <property type="match status" value="1"/>
</dbReference>
<dbReference type="InterPro" id="IPR015424">
    <property type="entry name" value="PyrdxlP-dep_Trfase"/>
</dbReference>
<dbReference type="GO" id="GO:0030170">
    <property type="term" value="F:pyridoxal phosphate binding"/>
    <property type="evidence" value="ECO:0007669"/>
    <property type="project" value="InterPro"/>
</dbReference>
<dbReference type="InterPro" id="IPR015422">
    <property type="entry name" value="PyrdxlP-dep_Trfase_small"/>
</dbReference>